<proteinExistence type="predicted"/>
<dbReference type="GO" id="GO:0016829">
    <property type="term" value="F:lyase activity"/>
    <property type="evidence" value="ECO:0007669"/>
    <property type="project" value="UniProtKB-KW"/>
</dbReference>
<dbReference type="Gene3D" id="1.10.530.10">
    <property type="match status" value="1"/>
</dbReference>
<feature type="domain" description="Transglycosylase SLT" evidence="2">
    <location>
        <begin position="55"/>
        <end position="162"/>
    </location>
</feature>
<reference evidence="3 4" key="1">
    <citation type="submission" date="2016-06" db="EMBL/GenBank/DDBJ databases">
        <title>Genome sequence of Clostridium acetireducens DSM 10703.</title>
        <authorList>
            <person name="Poehlein A."/>
            <person name="Fluechter S."/>
            <person name="Duerre P."/>
            <person name="Daniel R."/>
        </authorList>
    </citation>
    <scope>NUCLEOTIDE SEQUENCE [LARGE SCALE GENOMIC DNA]</scope>
    <source>
        <strain evidence="3 4">DSM 10703</strain>
    </source>
</reference>
<keyword evidence="3" id="KW-0456">Lyase</keyword>
<dbReference type="EMBL" id="LZFO01000004">
    <property type="protein sequence ID" value="OFI07236.1"/>
    <property type="molecule type" value="Genomic_DNA"/>
</dbReference>
<keyword evidence="1" id="KW-1133">Transmembrane helix</keyword>
<dbReference type="InterPro" id="IPR008258">
    <property type="entry name" value="Transglycosylase_SLT_dom_1"/>
</dbReference>
<dbReference type="SUPFAM" id="SSF53955">
    <property type="entry name" value="Lysozyme-like"/>
    <property type="match status" value="1"/>
</dbReference>
<feature type="transmembrane region" description="Helical" evidence="1">
    <location>
        <begin position="23"/>
        <end position="44"/>
    </location>
</feature>
<accession>A0A1E8F1A9</accession>
<dbReference type="STRING" id="1121290.CLAOCE_04280"/>
<evidence type="ECO:0000256" key="1">
    <source>
        <dbReference type="SAM" id="Phobius"/>
    </source>
</evidence>
<dbReference type="InterPro" id="IPR023346">
    <property type="entry name" value="Lysozyme-like_dom_sf"/>
</dbReference>
<dbReference type="PATRIC" id="fig|1121290.3.peg.433"/>
<dbReference type="CDD" id="cd16896">
    <property type="entry name" value="LT_Slt70-like"/>
    <property type="match status" value="1"/>
</dbReference>
<name>A0A1E8F1A9_9CLOT</name>
<keyword evidence="1" id="KW-0472">Membrane</keyword>
<dbReference type="Pfam" id="PF01464">
    <property type="entry name" value="SLT"/>
    <property type="match status" value="1"/>
</dbReference>
<organism evidence="3 4">
    <name type="scientific">Clostridium acetireducens DSM 10703</name>
    <dbReference type="NCBI Taxonomy" id="1121290"/>
    <lineage>
        <taxon>Bacteria</taxon>
        <taxon>Bacillati</taxon>
        <taxon>Bacillota</taxon>
        <taxon>Clostridia</taxon>
        <taxon>Eubacteriales</taxon>
        <taxon>Clostridiaceae</taxon>
        <taxon>Clostridium</taxon>
    </lineage>
</organism>
<evidence type="ECO:0000259" key="2">
    <source>
        <dbReference type="Pfam" id="PF01464"/>
    </source>
</evidence>
<protein>
    <submittedName>
        <fullName evidence="3">Soluble lytic murein transglycosylase</fullName>
        <ecNumber evidence="3">4.2.2.-</ecNumber>
    </submittedName>
</protein>
<sequence length="210" mass="24559">METISKDKISFEIESKLKFIKKLLIFIIIFVFILNAKNVAKIFFPLKYKNSVVNYSKEFNLDPYLVAAVIKTESNFNLEAKSNKNAYGLMQITSDTGEWAAEKMGIKDFHTNLLYDPQFNIRMGCWYLDNLRKEFNGNMDLVLAAYNGGRGNVQKWLNDSDHSLDGQNLHNIPFKETEDYLKKVKLNYKIYKFLYGSNTKQYTIYLKNLH</sequence>
<gene>
    <name evidence="3" type="primary">slt_1</name>
    <name evidence="3" type="ORF">CLOACE_04280</name>
</gene>
<dbReference type="PANTHER" id="PTHR37423:SF2">
    <property type="entry name" value="MEMBRANE-BOUND LYTIC MUREIN TRANSGLYCOSYLASE C"/>
    <property type="match status" value="1"/>
</dbReference>
<comment type="caution">
    <text evidence="3">The sequence shown here is derived from an EMBL/GenBank/DDBJ whole genome shotgun (WGS) entry which is preliminary data.</text>
</comment>
<dbReference type="AlphaFoldDB" id="A0A1E8F1A9"/>
<dbReference type="Proteomes" id="UP000175744">
    <property type="component" value="Unassembled WGS sequence"/>
</dbReference>
<keyword evidence="1" id="KW-0812">Transmembrane</keyword>
<evidence type="ECO:0000313" key="3">
    <source>
        <dbReference type="EMBL" id="OFI07236.1"/>
    </source>
</evidence>
<dbReference type="EC" id="4.2.2.-" evidence="3"/>
<evidence type="ECO:0000313" key="4">
    <source>
        <dbReference type="Proteomes" id="UP000175744"/>
    </source>
</evidence>
<keyword evidence="4" id="KW-1185">Reference proteome</keyword>
<dbReference type="PANTHER" id="PTHR37423">
    <property type="entry name" value="SOLUBLE LYTIC MUREIN TRANSGLYCOSYLASE-RELATED"/>
    <property type="match status" value="1"/>
</dbReference>